<reference evidence="3" key="1">
    <citation type="submission" date="2025-08" db="UniProtKB">
        <authorList>
            <consortium name="RefSeq"/>
        </authorList>
    </citation>
    <scope>IDENTIFICATION</scope>
    <source>
        <tissue evidence="3">Whole organism</tissue>
    </source>
</reference>
<dbReference type="GO" id="GO:0005549">
    <property type="term" value="F:odorant binding"/>
    <property type="evidence" value="ECO:0007669"/>
    <property type="project" value="InterPro"/>
</dbReference>
<gene>
    <name evidence="3" type="primary">LOC113213865</name>
</gene>
<dbReference type="RefSeq" id="XP_026288859.2">
    <property type="nucleotide sequence ID" value="XM_026433074.2"/>
</dbReference>
<keyword evidence="2" id="KW-1185">Reference proteome</keyword>
<accession>A0A6J1T5J6</accession>
<evidence type="ECO:0000256" key="1">
    <source>
        <dbReference type="SAM" id="SignalP"/>
    </source>
</evidence>
<dbReference type="Proteomes" id="UP000504606">
    <property type="component" value="Unplaced"/>
</dbReference>
<protein>
    <submittedName>
        <fullName evidence="3">Uncharacterized protein LOC113213865 isoform X1</fullName>
    </submittedName>
</protein>
<proteinExistence type="predicted"/>
<name>A0A6J1T5J6_FRAOC</name>
<dbReference type="InterPro" id="IPR036728">
    <property type="entry name" value="PBP_GOBP_sf"/>
</dbReference>
<dbReference type="AlphaFoldDB" id="A0A6J1T5J6"/>
<dbReference type="KEGG" id="foc:113213865"/>
<feature type="chain" id="PRO_5039368289" evidence="1">
    <location>
        <begin position="23"/>
        <end position="207"/>
    </location>
</feature>
<dbReference type="Gene3D" id="1.10.238.20">
    <property type="entry name" value="Pheromone/general odorant binding protein domain"/>
    <property type="match status" value="1"/>
</dbReference>
<evidence type="ECO:0000313" key="3">
    <source>
        <dbReference type="RefSeq" id="XP_026288859.2"/>
    </source>
</evidence>
<dbReference type="SUPFAM" id="SSF47565">
    <property type="entry name" value="Insect pheromone/odorant-binding proteins"/>
    <property type="match status" value="1"/>
</dbReference>
<dbReference type="GeneID" id="113213865"/>
<evidence type="ECO:0000313" key="2">
    <source>
        <dbReference type="Proteomes" id="UP000504606"/>
    </source>
</evidence>
<keyword evidence="1" id="KW-0732">Signal</keyword>
<feature type="signal peptide" evidence="1">
    <location>
        <begin position="1"/>
        <end position="22"/>
    </location>
</feature>
<organism evidence="2 3">
    <name type="scientific">Frankliniella occidentalis</name>
    <name type="common">Western flower thrips</name>
    <name type="synonym">Euthrips occidentalis</name>
    <dbReference type="NCBI Taxonomy" id="133901"/>
    <lineage>
        <taxon>Eukaryota</taxon>
        <taxon>Metazoa</taxon>
        <taxon>Ecdysozoa</taxon>
        <taxon>Arthropoda</taxon>
        <taxon>Hexapoda</taxon>
        <taxon>Insecta</taxon>
        <taxon>Pterygota</taxon>
        <taxon>Neoptera</taxon>
        <taxon>Paraneoptera</taxon>
        <taxon>Thysanoptera</taxon>
        <taxon>Terebrantia</taxon>
        <taxon>Thripoidea</taxon>
        <taxon>Thripidae</taxon>
        <taxon>Frankliniella</taxon>
    </lineage>
</organism>
<sequence length="207" mass="23035">MKCLLVLSALTFVVLLAGSTKGEKRYSRKLTETVDGCLAFFDKTRDDLEHVIMNDTLDESSEFPAKMTLCVFRSFGIFDDEDRFSKIALVNYLSNEMFPEASKKDPKIAEAAASLADKCEPIVEASDKPALENAKILVNCLLAHKNEYDKSQSVDSSTPSPCQIKCTDYCAMKCRSTFNDERSSRDCTLKCTETCHYKCKGANKGAN</sequence>